<dbReference type="InterPro" id="IPR001736">
    <property type="entry name" value="PLipase_D/transphosphatidylase"/>
</dbReference>
<dbReference type="RefSeq" id="WP_080508711.1">
    <property type="nucleotide sequence ID" value="NZ_ATXS01000039.1"/>
</dbReference>
<sequence>MARHPPIIDRALTIADIVDHEEPLLDELEGMFLVSSGRSERISPAAVARDTELSREAATDLFRQLLQVEAIQRETYEAELVDTQCRVDPTRTREIFERTQQSIRTLAAHQQRVPTTDVTPLVTFPDDPAFSGSTPASFDMEGLLSALASQVKRAEREIVLLSPFFEGDGLGRLADVLLDALDRGVELTIVTRYLADSESHNHNVIESFMERASERGVTSEITLVDYTVWEETTPIGKQRQDGENPQFTLHAKVMLFDSRAAYVGSANVTDYGFNRYLELGVLLEGATVTAFQDLCEFLLDSGGAATVDL</sequence>
<dbReference type="GO" id="GO:0030572">
    <property type="term" value="F:phosphatidyltransferase activity"/>
    <property type="evidence" value="ECO:0007669"/>
    <property type="project" value="UniProtKB-ARBA"/>
</dbReference>
<dbReference type="STRING" id="1121945.GCA_000421805_03266"/>
<dbReference type="Pfam" id="PF13091">
    <property type="entry name" value="PLDc_2"/>
    <property type="match status" value="1"/>
</dbReference>
<protein>
    <recommendedName>
        <fullName evidence="1">PLD phosphodiesterase domain-containing protein</fullName>
    </recommendedName>
</protein>
<feature type="domain" description="PLD phosphodiesterase" evidence="1">
    <location>
        <begin position="245"/>
        <end position="272"/>
    </location>
</feature>
<reference evidence="2 3" key="1">
    <citation type="submission" date="2017-04" db="EMBL/GenBank/DDBJ databases">
        <title>MLSA of the genus Halorubrum.</title>
        <authorList>
            <person name="De La Haba R."/>
            <person name="Sanchez-Porro C."/>
            <person name="Infante-Dominguez C."/>
            <person name="Ventosa A."/>
        </authorList>
    </citation>
    <scope>NUCLEOTIDE SEQUENCE [LARGE SCALE GENOMIC DNA]</scope>
    <source>
        <strain evidence="2 3">DSM 17463</strain>
    </source>
</reference>
<comment type="caution">
    <text evidence="2">The sequence shown here is derived from an EMBL/GenBank/DDBJ whole genome shotgun (WGS) entry which is preliminary data.</text>
</comment>
<dbReference type="CDD" id="cd00138">
    <property type="entry name" value="PLDc_SF"/>
    <property type="match status" value="1"/>
</dbReference>
<accession>A0A1X4GA77</accession>
<evidence type="ECO:0000259" key="1">
    <source>
        <dbReference type="PROSITE" id="PS50035"/>
    </source>
</evidence>
<dbReference type="GO" id="GO:0032049">
    <property type="term" value="P:cardiolipin biosynthetic process"/>
    <property type="evidence" value="ECO:0007669"/>
    <property type="project" value="UniProtKB-ARBA"/>
</dbReference>
<dbReference type="PROSITE" id="PS50035">
    <property type="entry name" value="PLD"/>
    <property type="match status" value="1"/>
</dbReference>
<dbReference type="SUPFAM" id="SSF56024">
    <property type="entry name" value="Phospholipase D/nuclease"/>
    <property type="match status" value="1"/>
</dbReference>
<dbReference type="InterPro" id="IPR025202">
    <property type="entry name" value="PLD-like_dom"/>
</dbReference>
<name>A0A1X4GA77_HALEZ</name>
<proteinExistence type="predicted"/>
<organism evidence="2 3">
    <name type="scientific">Halorubrum ezzemoulense DSM 17463</name>
    <dbReference type="NCBI Taxonomy" id="1121945"/>
    <lineage>
        <taxon>Archaea</taxon>
        <taxon>Methanobacteriati</taxon>
        <taxon>Methanobacteriota</taxon>
        <taxon>Stenosarchaea group</taxon>
        <taxon>Halobacteria</taxon>
        <taxon>Halobacteriales</taxon>
        <taxon>Haloferacaceae</taxon>
        <taxon>Halorubrum</taxon>
    </lineage>
</organism>
<evidence type="ECO:0000313" key="3">
    <source>
        <dbReference type="Proteomes" id="UP000193587"/>
    </source>
</evidence>
<dbReference type="Proteomes" id="UP000193587">
    <property type="component" value="Unassembled WGS sequence"/>
</dbReference>
<dbReference type="Gene3D" id="3.30.870.10">
    <property type="entry name" value="Endonuclease Chain A"/>
    <property type="match status" value="1"/>
</dbReference>
<dbReference type="PANTHER" id="PTHR21248:SF22">
    <property type="entry name" value="PHOSPHOLIPASE D"/>
    <property type="match status" value="1"/>
</dbReference>
<dbReference type="PANTHER" id="PTHR21248">
    <property type="entry name" value="CARDIOLIPIN SYNTHASE"/>
    <property type="match status" value="1"/>
</dbReference>
<gene>
    <name evidence="2" type="ORF">B9H04_14805</name>
</gene>
<dbReference type="EMBL" id="NEDJ01000070">
    <property type="protein sequence ID" value="OSO93940.1"/>
    <property type="molecule type" value="Genomic_DNA"/>
</dbReference>
<dbReference type="AlphaFoldDB" id="A0A1X4GA77"/>
<evidence type="ECO:0000313" key="2">
    <source>
        <dbReference type="EMBL" id="OSO93940.1"/>
    </source>
</evidence>